<feature type="transmembrane region" description="Helical" evidence="5">
    <location>
        <begin position="256"/>
        <end position="279"/>
    </location>
</feature>
<evidence type="ECO:0000313" key="7">
    <source>
        <dbReference type="Proteomes" id="UP000698963"/>
    </source>
</evidence>
<evidence type="ECO:0000313" key="6">
    <source>
        <dbReference type="EMBL" id="HJD97668.1"/>
    </source>
</evidence>
<dbReference type="AlphaFoldDB" id="A0A921DS12"/>
<gene>
    <name evidence="6" type="ORF">K8W16_08495</name>
</gene>
<comment type="subcellular location">
    <subcellularLocation>
        <location evidence="1">Membrane</location>
        <topology evidence="1">Multi-pass membrane protein</topology>
    </subcellularLocation>
</comment>
<keyword evidence="4 5" id="KW-0472">Membrane</keyword>
<dbReference type="InterPro" id="IPR002657">
    <property type="entry name" value="BilAc:Na_symport/Acr3"/>
</dbReference>
<feature type="transmembrane region" description="Helical" evidence="5">
    <location>
        <begin position="15"/>
        <end position="33"/>
    </location>
</feature>
<feature type="transmembrane region" description="Helical" evidence="5">
    <location>
        <begin position="98"/>
        <end position="122"/>
    </location>
</feature>
<dbReference type="RefSeq" id="WP_304122715.1">
    <property type="nucleotide sequence ID" value="NZ_DYZA01000170.1"/>
</dbReference>
<evidence type="ECO:0000256" key="3">
    <source>
        <dbReference type="ARBA" id="ARBA00022989"/>
    </source>
</evidence>
<evidence type="ECO:0000256" key="4">
    <source>
        <dbReference type="ARBA" id="ARBA00023136"/>
    </source>
</evidence>
<comment type="caution">
    <text evidence="6">The sequence shown here is derived from an EMBL/GenBank/DDBJ whole genome shotgun (WGS) entry which is preliminary data.</text>
</comment>
<evidence type="ECO:0000256" key="1">
    <source>
        <dbReference type="ARBA" id="ARBA00004141"/>
    </source>
</evidence>
<feature type="transmembrane region" description="Helical" evidence="5">
    <location>
        <begin position="157"/>
        <end position="179"/>
    </location>
</feature>
<feature type="transmembrane region" description="Helical" evidence="5">
    <location>
        <begin position="69"/>
        <end position="92"/>
    </location>
</feature>
<dbReference type="Pfam" id="PF01758">
    <property type="entry name" value="SBF"/>
    <property type="match status" value="1"/>
</dbReference>
<dbReference type="GO" id="GO:0016020">
    <property type="term" value="C:membrane"/>
    <property type="evidence" value="ECO:0007669"/>
    <property type="project" value="UniProtKB-SubCell"/>
</dbReference>
<dbReference type="InterPro" id="IPR038770">
    <property type="entry name" value="Na+/solute_symporter_sf"/>
</dbReference>
<feature type="transmembrane region" description="Helical" evidence="5">
    <location>
        <begin position="218"/>
        <end position="244"/>
    </location>
</feature>
<dbReference type="PANTHER" id="PTHR10361">
    <property type="entry name" value="SODIUM-BILE ACID COTRANSPORTER"/>
    <property type="match status" value="1"/>
</dbReference>
<keyword evidence="3 5" id="KW-1133">Transmembrane helix</keyword>
<dbReference type="InterPro" id="IPR004710">
    <property type="entry name" value="Bilac:Na_transpt"/>
</dbReference>
<protein>
    <submittedName>
        <fullName evidence="6">Bile acid:sodium symporter family protein</fullName>
    </submittedName>
</protein>
<evidence type="ECO:0000256" key="5">
    <source>
        <dbReference type="SAM" id="Phobius"/>
    </source>
</evidence>
<feature type="transmembrane region" description="Helical" evidence="5">
    <location>
        <begin position="129"/>
        <end position="151"/>
    </location>
</feature>
<keyword evidence="2 5" id="KW-0812">Transmembrane</keyword>
<feature type="transmembrane region" description="Helical" evidence="5">
    <location>
        <begin position="39"/>
        <end position="57"/>
    </location>
</feature>
<accession>A0A921DS12</accession>
<feature type="transmembrane region" description="Helical" evidence="5">
    <location>
        <begin position="191"/>
        <end position="212"/>
    </location>
</feature>
<name>A0A921DS12_9BACT</name>
<organism evidence="6 7">
    <name type="scientific">Mailhella massiliensis</name>
    <dbReference type="NCBI Taxonomy" id="1903261"/>
    <lineage>
        <taxon>Bacteria</taxon>
        <taxon>Pseudomonadati</taxon>
        <taxon>Thermodesulfobacteriota</taxon>
        <taxon>Desulfovibrionia</taxon>
        <taxon>Desulfovibrionales</taxon>
        <taxon>Desulfovibrionaceae</taxon>
        <taxon>Mailhella</taxon>
    </lineage>
</organism>
<reference evidence="6" key="2">
    <citation type="submission" date="2021-09" db="EMBL/GenBank/DDBJ databases">
        <authorList>
            <person name="Gilroy R."/>
        </authorList>
    </citation>
    <scope>NUCLEOTIDE SEQUENCE</scope>
    <source>
        <strain evidence="6">ChiGjej2B2-19336</strain>
    </source>
</reference>
<sequence>MQTFRRVSAWLSRQIGFIILVFSFAAFLIPSLFAWAVQYTSAFLAVIMFGMGLTIRMEDFRAVFARPRALFAGCAAQFTVMPLLAFGLAVSFDLPADLALGVILVGCCPGGTASNVITYLACGDVALSVGMTIASTLAAPLMTPLLVYVLAGSWVEVSFPAMVLSVVKIVLLPVVAGIALRRMAGRTVDRIADICPLISVAGIVLIVSGIIAVNAEKIAGSGALVLVLVFLHNGAGLFLGLGVARLLRMDYAKSTAVSIEVGMQNSGLAVALAAANFAMNPLATLPGALFSAWQNITGALFASWRRRGRQKEVEVPGS</sequence>
<proteinExistence type="predicted"/>
<dbReference type="Gene3D" id="1.20.1530.20">
    <property type="match status" value="1"/>
</dbReference>
<dbReference type="Proteomes" id="UP000698963">
    <property type="component" value="Unassembled WGS sequence"/>
</dbReference>
<evidence type="ECO:0000256" key="2">
    <source>
        <dbReference type="ARBA" id="ARBA00022692"/>
    </source>
</evidence>
<dbReference type="EMBL" id="DYZA01000170">
    <property type="protein sequence ID" value="HJD97668.1"/>
    <property type="molecule type" value="Genomic_DNA"/>
</dbReference>
<dbReference type="PANTHER" id="PTHR10361:SF28">
    <property type="entry name" value="P3 PROTEIN-RELATED"/>
    <property type="match status" value="1"/>
</dbReference>
<reference evidence="6" key="1">
    <citation type="journal article" date="2021" name="PeerJ">
        <title>Extensive microbial diversity within the chicken gut microbiome revealed by metagenomics and culture.</title>
        <authorList>
            <person name="Gilroy R."/>
            <person name="Ravi A."/>
            <person name="Getino M."/>
            <person name="Pursley I."/>
            <person name="Horton D.L."/>
            <person name="Alikhan N.F."/>
            <person name="Baker D."/>
            <person name="Gharbi K."/>
            <person name="Hall N."/>
            <person name="Watson M."/>
            <person name="Adriaenssens E.M."/>
            <person name="Foster-Nyarko E."/>
            <person name="Jarju S."/>
            <person name="Secka A."/>
            <person name="Antonio M."/>
            <person name="Oren A."/>
            <person name="Chaudhuri R.R."/>
            <person name="La Ragione R."/>
            <person name="Hildebrand F."/>
            <person name="Pallen M.J."/>
        </authorList>
    </citation>
    <scope>NUCLEOTIDE SEQUENCE</scope>
    <source>
        <strain evidence="6">ChiGjej2B2-19336</strain>
    </source>
</reference>